<protein>
    <recommendedName>
        <fullName evidence="4">Activin_recp domain-containing protein</fullName>
    </recommendedName>
</protein>
<dbReference type="PANTHER" id="PTHR21749:SF3">
    <property type="entry name" value="ACTIVIN_RECP DOMAIN-CONTAINING PROTEIN"/>
    <property type="match status" value="1"/>
</dbReference>
<sequence>MYGAFCVIFSLSVTLTNSLECYIGYSVLKGSTVGEKTKICEKETDFCYNATAEVTSFSTIQKAGCNTLVCQFNEDKCFKRNITGIPMTFCCCKDRDLCNRGNEPVSSKFGTSNFCLVELFDYVRLLRSFD</sequence>
<dbReference type="PANTHER" id="PTHR21749">
    <property type="entry name" value="PRION-LIKE- Q/N-RICH -DOMAIN-BEARING PROTEIN PROTEIN 24"/>
    <property type="match status" value="1"/>
</dbReference>
<evidence type="ECO:0000313" key="2">
    <source>
        <dbReference type="EMBL" id="CAJ0593890.1"/>
    </source>
</evidence>
<reference evidence="2" key="1">
    <citation type="submission" date="2023-07" db="EMBL/GenBank/DDBJ databases">
        <authorList>
            <consortium name="CYATHOMIX"/>
        </authorList>
    </citation>
    <scope>NUCLEOTIDE SEQUENCE</scope>
    <source>
        <strain evidence="2">N/A</strain>
    </source>
</reference>
<evidence type="ECO:0008006" key="4">
    <source>
        <dbReference type="Google" id="ProtNLM"/>
    </source>
</evidence>
<comment type="caution">
    <text evidence="2">The sequence shown here is derived from an EMBL/GenBank/DDBJ whole genome shotgun (WGS) entry which is preliminary data.</text>
</comment>
<name>A0AA36GKS5_CYLNA</name>
<dbReference type="SUPFAM" id="SSF57302">
    <property type="entry name" value="Snake toxin-like"/>
    <property type="match status" value="1"/>
</dbReference>
<gene>
    <name evidence="2" type="ORF">CYNAS_LOCUS5873</name>
</gene>
<evidence type="ECO:0000256" key="1">
    <source>
        <dbReference type="SAM" id="SignalP"/>
    </source>
</evidence>
<dbReference type="Proteomes" id="UP001176961">
    <property type="component" value="Unassembled WGS sequence"/>
</dbReference>
<feature type="chain" id="PRO_5041360837" description="Activin_recp domain-containing protein" evidence="1">
    <location>
        <begin position="19"/>
        <end position="130"/>
    </location>
</feature>
<evidence type="ECO:0000313" key="3">
    <source>
        <dbReference type="Proteomes" id="UP001176961"/>
    </source>
</evidence>
<dbReference type="AlphaFoldDB" id="A0AA36GKS5"/>
<dbReference type="EMBL" id="CATQJL010000112">
    <property type="protein sequence ID" value="CAJ0593890.1"/>
    <property type="molecule type" value="Genomic_DNA"/>
</dbReference>
<accession>A0AA36GKS5</accession>
<dbReference type="Gene3D" id="2.10.60.10">
    <property type="entry name" value="CD59"/>
    <property type="match status" value="1"/>
</dbReference>
<proteinExistence type="predicted"/>
<feature type="signal peptide" evidence="1">
    <location>
        <begin position="1"/>
        <end position="18"/>
    </location>
</feature>
<organism evidence="2 3">
    <name type="scientific">Cylicocyclus nassatus</name>
    <name type="common">Nematode worm</name>
    <dbReference type="NCBI Taxonomy" id="53992"/>
    <lineage>
        <taxon>Eukaryota</taxon>
        <taxon>Metazoa</taxon>
        <taxon>Ecdysozoa</taxon>
        <taxon>Nematoda</taxon>
        <taxon>Chromadorea</taxon>
        <taxon>Rhabditida</taxon>
        <taxon>Rhabditina</taxon>
        <taxon>Rhabditomorpha</taxon>
        <taxon>Strongyloidea</taxon>
        <taxon>Strongylidae</taxon>
        <taxon>Cylicocyclus</taxon>
    </lineage>
</organism>
<keyword evidence="3" id="KW-1185">Reference proteome</keyword>
<dbReference type="InterPro" id="IPR045860">
    <property type="entry name" value="Snake_toxin-like_sf"/>
</dbReference>
<keyword evidence="1" id="KW-0732">Signal</keyword>